<keyword evidence="2" id="KW-0143">Chaperone</keyword>
<evidence type="ECO:0000313" key="3">
    <source>
        <dbReference type="EMBL" id="VAW88063.1"/>
    </source>
</evidence>
<reference evidence="3" key="1">
    <citation type="submission" date="2018-06" db="EMBL/GenBank/DDBJ databases">
        <authorList>
            <person name="Zhirakovskaya E."/>
        </authorList>
    </citation>
    <scope>NUCLEOTIDE SEQUENCE</scope>
</reference>
<dbReference type="HAMAP" id="MF_01385">
    <property type="entry name" value="UreF"/>
    <property type="match status" value="1"/>
</dbReference>
<evidence type="ECO:0000256" key="1">
    <source>
        <dbReference type="ARBA" id="ARBA00022988"/>
    </source>
</evidence>
<dbReference type="PANTHER" id="PTHR33620">
    <property type="entry name" value="UREASE ACCESSORY PROTEIN F"/>
    <property type="match status" value="1"/>
</dbReference>
<dbReference type="Pfam" id="PF01730">
    <property type="entry name" value="UreF"/>
    <property type="match status" value="1"/>
</dbReference>
<dbReference type="EMBL" id="UOFQ01000087">
    <property type="protein sequence ID" value="VAW88063.1"/>
    <property type="molecule type" value="Genomic_DNA"/>
</dbReference>
<dbReference type="PANTHER" id="PTHR33620:SF1">
    <property type="entry name" value="UREASE ACCESSORY PROTEIN F"/>
    <property type="match status" value="1"/>
</dbReference>
<dbReference type="GO" id="GO:0016151">
    <property type="term" value="F:nickel cation binding"/>
    <property type="evidence" value="ECO:0007669"/>
    <property type="project" value="InterPro"/>
</dbReference>
<dbReference type="InterPro" id="IPR002639">
    <property type="entry name" value="UreF"/>
</dbReference>
<proteinExistence type="inferred from homology"/>
<dbReference type="AlphaFoldDB" id="A0A3B0ZII7"/>
<organism evidence="3">
    <name type="scientific">hydrothermal vent metagenome</name>
    <dbReference type="NCBI Taxonomy" id="652676"/>
    <lineage>
        <taxon>unclassified sequences</taxon>
        <taxon>metagenomes</taxon>
        <taxon>ecological metagenomes</taxon>
    </lineage>
</organism>
<accession>A0A3B0ZII7</accession>
<dbReference type="Gene3D" id="1.10.4190.10">
    <property type="entry name" value="Urease accessory protein UreF"/>
    <property type="match status" value="1"/>
</dbReference>
<gene>
    <name evidence="3" type="ORF">MNBD_GAMMA17-1179</name>
</gene>
<evidence type="ECO:0000256" key="2">
    <source>
        <dbReference type="ARBA" id="ARBA00023186"/>
    </source>
</evidence>
<name>A0A3B0ZII7_9ZZZZ</name>
<dbReference type="PIRSF" id="PIRSF009467">
    <property type="entry name" value="Ureas_acces_UreF"/>
    <property type="match status" value="1"/>
</dbReference>
<dbReference type="InterPro" id="IPR038277">
    <property type="entry name" value="UreF_sf"/>
</dbReference>
<keyword evidence="1" id="KW-0996">Nickel insertion</keyword>
<sequence>MIDLASLRLWQLISPALPVGAYAYSQGLEYAVSEGWVVDEAAALEWVEGVAGHSIVTLDLPVMQRMYHAWQQDDEAQVVYWSRFLAASRESSEILAEDNHLGKSLARLLGDLEVSRAEAWRFKQEVNFPAMFALATIHWQIDLEQALAGYLWAWCENQVTAAIKIVSLGQTAGQRLLSALILKIPDWVEQALVVEDDAIGVLCPGVAIASARHETQYSRLFRS</sequence>
<protein>
    <submittedName>
        <fullName evidence="3">Urease accessory protein UreF</fullName>
    </submittedName>
</protein>